<reference evidence="2 3" key="2">
    <citation type="submission" date="2019-01" db="EMBL/GenBank/DDBJ databases">
        <title>Comparative genomic analysis of Brevibacterium aurantiacum sheds light on its evolution and its adaptation to smear-ripened cheeses.</title>
        <authorList>
            <person name="Moineau S."/>
        </authorList>
    </citation>
    <scope>NUCLEOTIDE SEQUENCE [LARGE SCALE GENOMIC DNA]</scope>
    <source>
        <strain evidence="2 3">SMQ-1417</strain>
    </source>
</reference>
<dbReference type="EMBL" id="CP025330">
    <property type="protein sequence ID" value="AZT94877.1"/>
    <property type="molecule type" value="Genomic_DNA"/>
</dbReference>
<evidence type="ECO:0000256" key="1">
    <source>
        <dbReference type="SAM" id="MobiDB-lite"/>
    </source>
</evidence>
<dbReference type="AlphaFoldDB" id="A0A3Q9NXD3"/>
<dbReference type="Proteomes" id="UP000283000">
    <property type="component" value="Chromosome"/>
</dbReference>
<gene>
    <name evidence="2" type="ORF">CXR23_18450</name>
</gene>
<organism evidence="2 3">
    <name type="scientific">Brevibacterium aurantiacum</name>
    <dbReference type="NCBI Taxonomy" id="273384"/>
    <lineage>
        <taxon>Bacteria</taxon>
        <taxon>Bacillati</taxon>
        <taxon>Actinomycetota</taxon>
        <taxon>Actinomycetes</taxon>
        <taxon>Micrococcales</taxon>
        <taxon>Brevibacteriaceae</taxon>
        <taxon>Brevibacterium</taxon>
    </lineage>
</organism>
<evidence type="ECO:0000313" key="3">
    <source>
        <dbReference type="Proteomes" id="UP000283000"/>
    </source>
</evidence>
<feature type="region of interest" description="Disordered" evidence="1">
    <location>
        <begin position="28"/>
        <end position="47"/>
    </location>
</feature>
<proteinExistence type="predicted"/>
<reference evidence="2 3" key="1">
    <citation type="submission" date="2017-12" db="EMBL/GenBank/DDBJ databases">
        <authorList>
            <person name="Levesque S."/>
        </authorList>
    </citation>
    <scope>NUCLEOTIDE SEQUENCE [LARGE SCALE GENOMIC DNA]</scope>
    <source>
        <strain evidence="2 3">SMQ-1417</strain>
    </source>
</reference>
<dbReference type="RefSeq" id="WP_127363338.1">
    <property type="nucleotide sequence ID" value="NZ_CP025330.1"/>
</dbReference>
<name>A0A3Q9NXD3_BREAU</name>
<accession>A0A3Q9NXD3</accession>
<evidence type="ECO:0000313" key="2">
    <source>
        <dbReference type="EMBL" id="AZT94877.1"/>
    </source>
</evidence>
<sequence>MATDYSPEHIAMMAEEFAAAARALGITLPSADEEPGGESGRASRSHSGASDLVVALLEASSGWAAVSGSRASGPFGAFLAGSHPDASTGAANSACAHIGGIICVLSRAGG</sequence>
<protein>
    <submittedName>
        <fullName evidence="2">Uncharacterized protein</fullName>
    </submittedName>
</protein>